<keyword evidence="2" id="KW-1185">Reference proteome</keyword>
<name>A0A6A7AI07_9PLEO</name>
<dbReference type="Proteomes" id="UP000799424">
    <property type="component" value="Unassembled WGS sequence"/>
</dbReference>
<dbReference type="AlphaFoldDB" id="A0A6A7AI07"/>
<evidence type="ECO:0000313" key="2">
    <source>
        <dbReference type="Proteomes" id="UP000799424"/>
    </source>
</evidence>
<sequence>MRLCVFDTKRNQQSSQCVWGRQRTFFATATRIIGFTSHYMVSALHRMARVMSN</sequence>
<reference evidence="1" key="1">
    <citation type="journal article" date="2020" name="Stud. Mycol.">
        <title>101 Dothideomycetes genomes: a test case for predicting lifestyles and emergence of pathogens.</title>
        <authorList>
            <person name="Haridas S."/>
            <person name="Albert R."/>
            <person name="Binder M."/>
            <person name="Bloem J."/>
            <person name="Labutti K."/>
            <person name="Salamov A."/>
            <person name="Andreopoulos B."/>
            <person name="Baker S."/>
            <person name="Barry K."/>
            <person name="Bills G."/>
            <person name="Bluhm B."/>
            <person name="Cannon C."/>
            <person name="Castanera R."/>
            <person name="Culley D."/>
            <person name="Daum C."/>
            <person name="Ezra D."/>
            <person name="Gonzalez J."/>
            <person name="Henrissat B."/>
            <person name="Kuo A."/>
            <person name="Liang C."/>
            <person name="Lipzen A."/>
            <person name="Lutzoni F."/>
            <person name="Magnuson J."/>
            <person name="Mondo S."/>
            <person name="Nolan M."/>
            <person name="Ohm R."/>
            <person name="Pangilinan J."/>
            <person name="Park H.-J."/>
            <person name="Ramirez L."/>
            <person name="Alfaro M."/>
            <person name="Sun H."/>
            <person name="Tritt A."/>
            <person name="Yoshinaga Y."/>
            <person name="Zwiers L.-H."/>
            <person name="Turgeon B."/>
            <person name="Goodwin S."/>
            <person name="Spatafora J."/>
            <person name="Crous P."/>
            <person name="Grigoriev I."/>
        </authorList>
    </citation>
    <scope>NUCLEOTIDE SEQUENCE</scope>
    <source>
        <strain evidence="1">CBS 113818</strain>
    </source>
</reference>
<dbReference type="EMBL" id="MU006217">
    <property type="protein sequence ID" value="KAF2832733.1"/>
    <property type="molecule type" value="Genomic_DNA"/>
</dbReference>
<gene>
    <name evidence="1" type="ORF">CC86DRAFT_366432</name>
</gene>
<accession>A0A6A7AI07</accession>
<proteinExistence type="predicted"/>
<organism evidence="1 2">
    <name type="scientific">Ophiobolus disseminans</name>
    <dbReference type="NCBI Taxonomy" id="1469910"/>
    <lineage>
        <taxon>Eukaryota</taxon>
        <taxon>Fungi</taxon>
        <taxon>Dikarya</taxon>
        <taxon>Ascomycota</taxon>
        <taxon>Pezizomycotina</taxon>
        <taxon>Dothideomycetes</taxon>
        <taxon>Pleosporomycetidae</taxon>
        <taxon>Pleosporales</taxon>
        <taxon>Pleosporineae</taxon>
        <taxon>Phaeosphaeriaceae</taxon>
        <taxon>Ophiobolus</taxon>
    </lineage>
</organism>
<protein>
    <submittedName>
        <fullName evidence="1">Uncharacterized protein</fullName>
    </submittedName>
</protein>
<evidence type="ECO:0000313" key="1">
    <source>
        <dbReference type="EMBL" id="KAF2832733.1"/>
    </source>
</evidence>